<dbReference type="Gene3D" id="3.30.470.20">
    <property type="entry name" value="ATP-grasp fold, B domain"/>
    <property type="match status" value="1"/>
</dbReference>
<evidence type="ECO:0000259" key="5">
    <source>
        <dbReference type="PROSITE" id="PS50979"/>
    </source>
</evidence>
<sequence length="139" mass="14639">MKSAGAPESSGISLVWSLPAPQCEPAHRPASRPAHRQKWPAGESDKVTGGEMEGRKEKKSSDGVFRSGEGMGIRLDSASAFQGAVVSPHYDSLLVKVISSGKDLPTAATKMHRALTEFRIRGVKSAGASAQPQPRLCSG</sequence>
<evidence type="ECO:0000313" key="7">
    <source>
        <dbReference type="Proteomes" id="UP001591681"/>
    </source>
</evidence>
<dbReference type="PANTHER" id="PTHR43778">
    <property type="entry name" value="PYRUVATE CARBOXYLASE"/>
    <property type="match status" value="1"/>
</dbReference>
<dbReference type="SMART" id="SM00878">
    <property type="entry name" value="Biotin_carb_C"/>
    <property type="match status" value="1"/>
</dbReference>
<protein>
    <recommendedName>
        <fullName evidence="5">Biotin carboxylation domain-containing protein</fullName>
    </recommendedName>
</protein>
<evidence type="ECO:0000256" key="1">
    <source>
        <dbReference type="ARBA" id="ARBA00022598"/>
    </source>
</evidence>
<dbReference type="InterPro" id="IPR005482">
    <property type="entry name" value="Biotin_COase_C"/>
</dbReference>
<dbReference type="SUPFAM" id="SSF51246">
    <property type="entry name" value="Rudiment single hybrid motif"/>
    <property type="match status" value="1"/>
</dbReference>
<comment type="caution">
    <text evidence="6">The sequence shown here is derived from an EMBL/GenBank/DDBJ whole genome shotgun (WGS) entry which is preliminary data.</text>
</comment>
<evidence type="ECO:0000313" key="6">
    <source>
        <dbReference type="EMBL" id="KAL2079505.1"/>
    </source>
</evidence>
<organism evidence="6 7">
    <name type="scientific">Coilia grayii</name>
    <name type="common">Gray's grenadier anchovy</name>
    <dbReference type="NCBI Taxonomy" id="363190"/>
    <lineage>
        <taxon>Eukaryota</taxon>
        <taxon>Metazoa</taxon>
        <taxon>Chordata</taxon>
        <taxon>Craniata</taxon>
        <taxon>Vertebrata</taxon>
        <taxon>Euteleostomi</taxon>
        <taxon>Actinopterygii</taxon>
        <taxon>Neopterygii</taxon>
        <taxon>Teleostei</taxon>
        <taxon>Clupei</taxon>
        <taxon>Clupeiformes</taxon>
        <taxon>Clupeoidei</taxon>
        <taxon>Engraulidae</taxon>
        <taxon>Coilinae</taxon>
        <taxon>Coilia</taxon>
    </lineage>
</organism>
<evidence type="ECO:0000256" key="4">
    <source>
        <dbReference type="SAM" id="MobiDB-lite"/>
    </source>
</evidence>
<dbReference type="PANTHER" id="PTHR43778:SF2">
    <property type="entry name" value="PYRUVATE CARBOXYLASE, MITOCHONDRIAL"/>
    <property type="match status" value="1"/>
</dbReference>
<dbReference type="EMBL" id="JBHFQA010000022">
    <property type="protein sequence ID" value="KAL2079505.1"/>
    <property type="molecule type" value="Genomic_DNA"/>
</dbReference>
<keyword evidence="3" id="KW-0067">ATP-binding</keyword>
<evidence type="ECO:0000256" key="2">
    <source>
        <dbReference type="ARBA" id="ARBA00022741"/>
    </source>
</evidence>
<keyword evidence="1" id="KW-0436">Ligase</keyword>
<dbReference type="InterPro" id="IPR011054">
    <property type="entry name" value="Rudment_hybrid_motif"/>
</dbReference>
<dbReference type="GO" id="GO:0016874">
    <property type="term" value="F:ligase activity"/>
    <property type="evidence" value="ECO:0007669"/>
    <property type="project" value="UniProtKB-KW"/>
</dbReference>
<keyword evidence="2" id="KW-0547">Nucleotide-binding</keyword>
<dbReference type="GO" id="GO:0005524">
    <property type="term" value="F:ATP binding"/>
    <property type="evidence" value="ECO:0007669"/>
    <property type="project" value="UniProtKB-KW"/>
</dbReference>
<accession>A0ABD1IX11</accession>
<dbReference type="Proteomes" id="UP001591681">
    <property type="component" value="Unassembled WGS sequence"/>
</dbReference>
<keyword evidence="7" id="KW-1185">Reference proteome</keyword>
<feature type="domain" description="Biotin carboxylation" evidence="5">
    <location>
        <begin position="1"/>
        <end position="139"/>
    </location>
</feature>
<proteinExistence type="predicted"/>
<feature type="compositionally biased region" description="Basic and acidic residues" evidence="4">
    <location>
        <begin position="43"/>
        <end position="61"/>
    </location>
</feature>
<dbReference type="Pfam" id="PF02785">
    <property type="entry name" value="Biotin_carb_C"/>
    <property type="match status" value="1"/>
</dbReference>
<gene>
    <name evidence="6" type="ORF">ACEWY4_025249</name>
</gene>
<evidence type="ECO:0000256" key="3">
    <source>
        <dbReference type="ARBA" id="ARBA00022840"/>
    </source>
</evidence>
<dbReference type="InterPro" id="IPR055268">
    <property type="entry name" value="PCB-like"/>
</dbReference>
<reference evidence="6 7" key="1">
    <citation type="submission" date="2024-09" db="EMBL/GenBank/DDBJ databases">
        <title>A chromosome-level genome assembly of Gray's grenadier anchovy, Coilia grayii.</title>
        <authorList>
            <person name="Fu Z."/>
        </authorList>
    </citation>
    <scope>NUCLEOTIDE SEQUENCE [LARGE SCALE GENOMIC DNA]</scope>
    <source>
        <strain evidence="6">G4</strain>
        <tissue evidence="6">Muscle</tissue>
    </source>
</reference>
<feature type="region of interest" description="Disordered" evidence="4">
    <location>
        <begin position="21"/>
        <end position="68"/>
    </location>
</feature>
<dbReference type="PROSITE" id="PS50979">
    <property type="entry name" value="BC"/>
    <property type="match status" value="1"/>
</dbReference>
<name>A0ABD1IX11_9TELE</name>
<dbReference type="AlphaFoldDB" id="A0ABD1IX11"/>
<feature type="compositionally biased region" description="Basic residues" evidence="4">
    <location>
        <begin position="29"/>
        <end position="38"/>
    </location>
</feature>
<dbReference type="InterPro" id="IPR011764">
    <property type="entry name" value="Biotin_carboxylation_dom"/>
</dbReference>